<protein>
    <submittedName>
        <fullName evidence="1">Uncharacterized protein</fullName>
    </submittedName>
</protein>
<reference evidence="1 2" key="1">
    <citation type="journal article" date="2016" name="Environ. Microbiol.">
        <title>Genomic diversification of marine cyanophages into stable ecotypes.</title>
        <authorList>
            <person name="Marston M.F."/>
            <person name="Martiny J.B."/>
        </authorList>
    </citation>
    <scope>NUCLEOTIDE SEQUENCE [LARGE SCALE GENOMIC DNA]</scope>
    <source>
        <strain evidence="1">Np_31_1112</strain>
    </source>
</reference>
<evidence type="ECO:0000313" key="2">
    <source>
        <dbReference type="Proteomes" id="UP000220815"/>
    </source>
</evidence>
<sequence>MIGLRVKIKPKSKKADHIWRYDMKKIRYMWVTSRSRKWLLMDPNSGIQIEVHPKDDPDWIIIK</sequence>
<dbReference type="EMBL" id="KX349252">
    <property type="protein sequence ID" value="AOO03136.1"/>
    <property type="molecule type" value="Genomic_DNA"/>
</dbReference>
<evidence type="ECO:0000313" key="1">
    <source>
        <dbReference type="EMBL" id="AOO03136.1"/>
    </source>
</evidence>
<proteinExistence type="predicted"/>
<dbReference type="Proteomes" id="UP000220815">
    <property type="component" value="Genome"/>
</dbReference>
<accession>A0A1D7RNW4</accession>
<gene>
    <name evidence="1" type="ORF">Np311112_056</name>
</gene>
<name>A0A1D7RNW4_9CAUD</name>
<organism evidence="1 2">
    <name type="scientific">Synechococcus phage S-RIM2</name>
    <dbReference type="NCBI Taxonomy" id="687800"/>
    <lineage>
        <taxon>Viruses</taxon>
        <taxon>Duplodnaviria</taxon>
        <taxon>Heunggongvirae</taxon>
        <taxon>Uroviricota</taxon>
        <taxon>Caudoviricetes</taxon>
        <taxon>Pantevenvirales</taxon>
        <taxon>Kyanoviridae</taxon>
        <taxon>Nerrivikvirus</taxon>
        <taxon>Nerrivikvirus srim2</taxon>
    </lineage>
</organism>